<reference evidence="2" key="3">
    <citation type="submission" date="2005-09" db="EMBL/GenBank/DDBJ databases">
        <authorList>
            <person name="Mural R.J."/>
            <person name="Li P.W."/>
            <person name="Adams M.D."/>
            <person name="Amanatides P.G."/>
            <person name="Baden-Tillson H."/>
            <person name="Barnstead M."/>
            <person name="Chin S.H."/>
            <person name="Dew I."/>
            <person name="Evans C.A."/>
            <person name="Ferriera S."/>
            <person name="Flanigan M."/>
            <person name="Fosler C."/>
            <person name="Glodek A."/>
            <person name="Gu Z."/>
            <person name="Holt R.A."/>
            <person name="Jennings D."/>
            <person name="Kraft C.L."/>
            <person name="Lu F."/>
            <person name="Nguyen T."/>
            <person name="Nusskern D.R."/>
            <person name="Pfannkoch C.M."/>
            <person name="Sitter C."/>
            <person name="Sutton G.G."/>
            <person name="Venter J.C."/>
            <person name="Wang Z."/>
            <person name="Woodage T."/>
            <person name="Zheng X.H."/>
            <person name="Zhong F."/>
        </authorList>
    </citation>
    <scope>NUCLEOTIDE SEQUENCE [LARGE SCALE GENOMIC DNA]</scope>
    <source>
        <strain>BN</strain>
        <strain evidence="2">Sprague-Dawley</strain>
    </source>
</reference>
<name>A6IY47_RAT</name>
<dbReference type="Gene3D" id="3.40.30.10">
    <property type="entry name" value="Glutaredoxin"/>
    <property type="match status" value="1"/>
</dbReference>
<evidence type="ECO:0000313" key="2">
    <source>
        <dbReference type="Proteomes" id="UP000234681"/>
    </source>
</evidence>
<protein>
    <submittedName>
        <fullName evidence="1">RCG51106, isoform CRA_c</fullName>
    </submittedName>
</protein>
<evidence type="ECO:0000313" key="1">
    <source>
        <dbReference type="EMBL" id="EDL92174.1"/>
    </source>
</evidence>
<dbReference type="EMBL" id="CH473972">
    <property type="protein sequence ID" value="EDL92176.1"/>
    <property type="molecule type" value="Genomic_DNA"/>
</dbReference>
<accession>A6IY47</accession>
<gene>
    <name evidence="1" type="ORF">rCG_51106</name>
</gene>
<dbReference type="SUPFAM" id="SSF52833">
    <property type="entry name" value="Thioredoxin-like"/>
    <property type="match status" value="1"/>
</dbReference>
<dbReference type="AlphaFoldDB" id="A6IY47"/>
<sequence length="88" mass="9478">MASGNAHIGKPAPDFTATAVVDGAFKEIKLSDYRGEAARRGNGRGQGLHLKEASTNFSSALLFPREVRGPLFLSTGLHFCLPHGDHRF</sequence>
<organism evidence="1 2">
    <name type="scientific">Rattus norvegicus</name>
    <name type="common">Rat</name>
    <dbReference type="NCBI Taxonomy" id="10116"/>
    <lineage>
        <taxon>Eukaryota</taxon>
        <taxon>Metazoa</taxon>
        <taxon>Chordata</taxon>
        <taxon>Craniata</taxon>
        <taxon>Vertebrata</taxon>
        <taxon>Euteleostomi</taxon>
        <taxon>Mammalia</taxon>
        <taxon>Eutheria</taxon>
        <taxon>Euarchontoglires</taxon>
        <taxon>Glires</taxon>
        <taxon>Rodentia</taxon>
        <taxon>Myomorpha</taxon>
        <taxon>Muroidea</taxon>
        <taxon>Muridae</taxon>
        <taxon>Murinae</taxon>
        <taxon>Rattus</taxon>
    </lineage>
</organism>
<dbReference type="InterPro" id="IPR036249">
    <property type="entry name" value="Thioredoxin-like_sf"/>
</dbReference>
<reference evidence="1" key="1">
    <citation type="journal article" date="2005" name="Genome Res.">
        <title>Gene and alternative splicing annotation with AIR.</title>
        <authorList>
            <person name="Florea L."/>
            <person name="Di Francesco V."/>
            <person name="Miller J."/>
            <person name="Turner R."/>
            <person name="Yao A."/>
            <person name="Harris M."/>
            <person name="Walenz B."/>
            <person name="Mobarry C."/>
            <person name="Merkulov G.V."/>
            <person name="Charlab R."/>
            <person name="Dew I."/>
            <person name="Deng Z."/>
            <person name="Istrail S."/>
            <person name="Li P."/>
            <person name="Sutton G."/>
        </authorList>
    </citation>
    <scope>NUCLEOTIDE SEQUENCE</scope>
    <source>
        <strain evidence="1">BN</strain>
    </source>
</reference>
<proteinExistence type="predicted"/>
<reference evidence="1" key="2">
    <citation type="submission" date="2005-07" db="EMBL/GenBank/DDBJ databases">
        <authorList>
            <person name="Mural R.J."/>
            <person name="Li P.W."/>
            <person name="Adams M.D."/>
            <person name="Amanatides P.G."/>
            <person name="Baden-Tillson H."/>
            <person name="Barnstead M."/>
            <person name="Chin S.H."/>
            <person name="Dew I."/>
            <person name="Evans C.A."/>
            <person name="Ferriera S."/>
            <person name="Flanigan M."/>
            <person name="Fosler C."/>
            <person name="Glodek A."/>
            <person name="Gu Z."/>
            <person name="Holt R.A."/>
            <person name="Jennings D."/>
            <person name="Kraft C.L."/>
            <person name="Lu F."/>
            <person name="Nguyen T."/>
            <person name="Nusskern D.R."/>
            <person name="Pfannkoch C.M."/>
            <person name="Sitter C."/>
            <person name="Sutton G.G."/>
            <person name="Venter J.C."/>
            <person name="Wang Z."/>
            <person name="Woodage T."/>
            <person name="Zheng X.H."/>
            <person name="Zhong F."/>
        </authorList>
    </citation>
    <scope>NUCLEOTIDE SEQUENCE</scope>
    <source>
        <strain evidence="1">BN</strain>
        <strain evidence="2">BN, Sprague-Dawley</strain>
    </source>
</reference>
<dbReference type="EMBL" id="CH473972">
    <property type="protein sequence ID" value="EDL92174.1"/>
    <property type="molecule type" value="Genomic_DNA"/>
</dbReference>
<dbReference type="Proteomes" id="UP000234681">
    <property type="component" value="Chromosome 19"/>
</dbReference>